<organism evidence="1 2">
    <name type="scientific">Simiduia agarivorans (strain DSM 21679 / JCM 13881 / BCRC 17597 / SA1)</name>
    <dbReference type="NCBI Taxonomy" id="1117647"/>
    <lineage>
        <taxon>Bacteria</taxon>
        <taxon>Pseudomonadati</taxon>
        <taxon>Pseudomonadota</taxon>
        <taxon>Gammaproteobacteria</taxon>
        <taxon>Cellvibrionales</taxon>
        <taxon>Cellvibrionaceae</taxon>
        <taxon>Simiduia</taxon>
    </lineage>
</organism>
<dbReference type="RefSeq" id="WP_015047094.1">
    <property type="nucleotide sequence ID" value="NC_018868.3"/>
</dbReference>
<reference evidence="1 2" key="1">
    <citation type="journal article" date="2013" name="Genome Announc.">
        <title>Complete genome sequence of Simiduia agarivorans SA1(T), a marine bacterium able to degrade a variety of polysaccharides.</title>
        <authorList>
            <person name="Lin S.Y."/>
            <person name="Shieh W.Y."/>
            <person name="Chen J.S."/>
            <person name="Tang S.L."/>
        </authorList>
    </citation>
    <scope>NUCLEOTIDE SEQUENCE [LARGE SCALE GENOMIC DNA]</scope>
    <source>
        <strain evidence="2">DSM 21679 / JCM 13881 / BCRC 17597 / SA1</strain>
    </source>
</reference>
<keyword evidence="2" id="KW-1185">Reference proteome</keyword>
<dbReference type="AlphaFoldDB" id="K4KIF0"/>
<dbReference type="EMBL" id="CP003746">
    <property type="protein sequence ID" value="AFU98929.1"/>
    <property type="molecule type" value="Genomic_DNA"/>
</dbReference>
<accession>K4KIF0</accession>
<gene>
    <name evidence="1" type="ordered locus">M5M_08700</name>
</gene>
<dbReference type="Pfam" id="PF11342">
    <property type="entry name" value="DUF3144"/>
    <property type="match status" value="1"/>
</dbReference>
<name>K4KIF0_SIMAS</name>
<sequence>MAQTNDDAFWQLVEQFIERANDAPESLELTEVGGALMVAASRFNAYALAASSIDKASFKDDRDGLLKDYVNQFRSLLADDLEDYANHYKTLIGNTDEAGDA</sequence>
<dbReference type="Proteomes" id="UP000000466">
    <property type="component" value="Chromosome"/>
</dbReference>
<dbReference type="InterPro" id="IPR021490">
    <property type="entry name" value="DUF3144"/>
</dbReference>
<dbReference type="OrthoDB" id="5344355at2"/>
<dbReference type="STRING" id="1117647.M5M_08700"/>
<dbReference type="Gene3D" id="1.10.287.3020">
    <property type="match status" value="1"/>
</dbReference>
<protein>
    <recommendedName>
        <fullName evidence="3">DUF3144 domain-containing protein</fullName>
    </recommendedName>
</protein>
<evidence type="ECO:0008006" key="3">
    <source>
        <dbReference type="Google" id="ProtNLM"/>
    </source>
</evidence>
<evidence type="ECO:0000313" key="1">
    <source>
        <dbReference type="EMBL" id="AFU98929.1"/>
    </source>
</evidence>
<evidence type="ECO:0000313" key="2">
    <source>
        <dbReference type="Proteomes" id="UP000000466"/>
    </source>
</evidence>
<proteinExistence type="predicted"/>
<dbReference type="HOGENOM" id="CLU_147336_2_0_6"/>
<dbReference type="KEGG" id="saga:M5M_08700"/>